<dbReference type="AlphaFoldDB" id="A0A1Y6CMV2"/>
<proteinExistence type="predicted"/>
<dbReference type="RefSeq" id="WP_085126188.1">
    <property type="nucleotide sequence ID" value="NZ_FWZX01000038.1"/>
</dbReference>
<dbReference type="SUPFAM" id="SSF53335">
    <property type="entry name" value="S-adenosyl-L-methionine-dependent methyltransferases"/>
    <property type="match status" value="1"/>
</dbReference>
<dbReference type="GO" id="GO:0008168">
    <property type="term" value="F:methyltransferase activity"/>
    <property type="evidence" value="ECO:0007669"/>
    <property type="project" value="UniProtKB-KW"/>
</dbReference>
<keyword evidence="2" id="KW-0489">Methyltransferase</keyword>
<dbReference type="InterPro" id="IPR029063">
    <property type="entry name" value="SAM-dependent_MTases_sf"/>
</dbReference>
<dbReference type="STRING" id="560819.SAMN05428998_13846"/>
<dbReference type="Pfam" id="PF13649">
    <property type="entry name" value="Methyltransf_25"/>
    <property type="match status" value="1"/>
</dbReference>
<dbReference type="EMBL" id="FWZX01000038">
    <property type="protein sequence ID" value="SMF78462.1"/>
    <property type="molecule type" value="Genomic_DNA"/>
</dbReference>
<keyword evidence="3" id="KW-1185">Reference proteome</keyword>
<feature type="domain" description="Methyltransferase" evidence="1">
    <location>
        <begin position="206"/>
        <end position="300"/>
    </location>
</feature>
<evidence type="ECO:0000313" key="2">
    <source>
        <dbReference type="EMBL" id="SMF78462.1"/>
    </source>
</evidence>
<protein>
    <submittedName>
        <fullName evidence="2">Methyltransferase domain-containing protein</fullName>
    </submittedName>
</protein>
<sequence length="380" mass="42237">MSASGESDPSEPASAGDRQPLLRAAFAFGQAARVAAYWGQYALSKRLTRPVRPPRPIEGQGPGLGAVLQDLRALLRRDWQNVAEGRYRPPHDLIEAPFRALAAAPRFLSDLPQVERRRHAGRHDEVYRTPPEGGAGSGPDGGRYPRYYLQNFHYQTDGWLSAESAALYDHQVEVLFVGGADAMRRQALVPLEAFLRDRPKAETRLLDLGCGTGRFLSFVKDNYPRLPVTALDLSPAYLEAARRQLAPWRGVAFVQAAAEATGLPDASFDVVTAVYLFHELPPPVRRQVLREAARLLRPGGLFVLVDSLQKGDHPPYDPLLDYFPVAFHEPYHASYVTADLAALLRGAGLEPGGVERAFFSRIMTARKQDRVEQVWRELRV</sequence>
<dbReference type="Proteomes" id="UP000192917">
    <property type="component" value="Unassembled WGS sequence"/>
</dbReference>
<dbReference type="InterPro" id="IPR050508">
    <property type="entry name" value="Methyltransf_Superfamily"/>
</dbReference>
<gene>
    <name evidence="2" type="ORF">SAMN05428998_13846</name>
</gene>
<accession>A0A1Y6CMV2</accession>
<evidence type="ECO:0000259" key="1">
    <source>
        <dbReference type="Pfam" id="PF13649"/>
    </source>
</evidence>
<organism evidence="2 3">
    <name type="scientific">Tistlia consotensis USBA 355</name>
    <dbReference type="NCBI Taxonomy" id="560819"/>
    <lineage>
        <taxon>Bacteria</taxon>
        <taxon>Pseudomonadati</taxon>
        <taxon>Pseudomonadota</taxon>
        <taxon>Alphaproteobacteria</taxon>
        <taxon>Rhodospirillales</taxon>
        <taxon>Rhodovibrionaceae</taxon>
        <taxon>Tistlia</taxon>
    </lineage>
</organism>
<dbReference type="PANTHER" id="PTHR42912">
    <property type="entry name" value="METHYLTRANSFERASE"/>
    <property type="match status" value="1"/>
</dbReference>
<dbReference type="PANTHER" id="PTHR42912:SF81">
    <property type="entry name" value="METHYLTRANSFERASE DOMAIN-CONTAINING PROTEIN"/>
    <property type="match status" value="1"/>
</dbReference>
<dbReference type="CDD" id="cd02440">
    <property type="entry name" value="AdoMet_MTases"/>
    <property type="match status" value="1"/>
</dbReference>
<reference evidence="2 3" key="1">
    <citation type="submission" date="2017-04" db="EMBL/GenBank/DDBJ databases">
        <authorList>
            <person name="Afonso C.L."/>
            <person name="Miller P.J."/>
            <person name="Scott M.A."/>
            <person name="Spackman E."/>
            <person name="Goraichik I."/>
            <person name="Dimitrov K.M."/>
            <person name="Suarez D.L."/>
            <person name="Swayne D.E."/>
        </authorList>
    </citation>
    <scope>NUCLEOTIDE SEQUENCE [LARGE SCALE GENOMIC DNA]</scope>
    <source>
        <strain evidence="2 3">USBA 355</strain>
    </source>
</reference>
<name>A0A1Y6CMV2_9PROT</name>
<dbReference type="Gene3D" id="3.40.50.150">
    <property type="entry name" value="Vaccinia Virus protein VP39"/>
    <property type="match status" value="1"/>
</dbReference>
<dbReference type="InterPro" id="IPR041698">
    <property type="entry name" value="Methyltransf_25"/>
</dbReference>
<dbReference type="GO" id="GO:0032259">
    <property type="term" value="P:methylation"/>
    <property type="evidence" value="ECO:0007669"/>
    <property type="project" value="UniProtKB-KW"/>
</dbReference>
<keyword evidence="2" id="KW-0808">Transferase</keyword>
<evidence type="ECO:0000313" key="3">
    <source>
        <dbReference type="Proteomes" id="UP000192917"/>
    </source>
</evidence>